<dbReference type="InterPro" id="IPR044840">
    <property type="entry name" value="Nup188"/>
</dbReference>
<dbReference type="GO" id="GO:0006606">
    <property type="term" value="P:protein import into nucleus"/>
    <property type="evidence" value="ECO:0007669"/>
    <property type="project" value="TreeGrafter"/>
</dbReference>
<reference evidence="1" key="1">
    <citation type="submission" date="2022-07" db="EMBL/GenBank/DDBJ databases">
        <authorList>
            <person name="Macas J."/>
            <person name="Novak P."/>
            <person name="Neumann P."/>
        </authorList>
    </citation>
    <scope>NUCLEOTIDE SEQUENCE</scope>
</reference>
<accession>A0A9P0ZUS0</accession>
<name>A0A9P0ZUS0_CUSEU</name>
<keyword evidence="2" id="KW-1185">Reference proteome</keyword>
<organism evidence="1 2">
    <name type="scientific">Cuscuta europaea</name>
    <name type="common">European dodder</name>
    <dbReference type="NCBI Taxonomy" id="41803"/>
    <lineage>
        <taxon>Eukaryota</taxon>
        <taxon>Viridiplantae</taxon>
        <taxon>Streptophyta</taxon>
        <taxon>Embryophyta</taxon>
        <taxon>Tracheophyta</taxon>
        <taxon>Spermatophyta</taxon>
        <taxon>Magnoliopsida</taxon>
        <taxon>eudicotyledons</taxon>
        <taxon>Gunneridae</taxon>
        <taxon>Pentapetalae</taxon>
        <taxon>asterids</taxon>
        <taxon>lamiids</taxon>
        <taxon>Solanales</taxon>
        <taxon>Convolvulaceae</taxon>
        <taxon>Cuscuteae</taxon>
        <taxon>Cuscuta</taxon>
        <taxon>Cuscuta subgen. Cuscuta</taxon>
    </lineage>
</organism>
<dbReference type="OrthoDB" id="1745962at2759"/>
<evidence type="ECO:0000313" key="2">
    <source>
        <dbReference type="Proteomes" id="UP001152484"/>
    </source>
</evidence>
<sequence length="234" mass="26158">MAFDHAQFDRAQDNIRARNRTASRTRVQELPSRPLLLQAIMSPATKLVPVITAVISFMSFFTNHKIQLAAARLLSVLFFVGDDSNSCAFGNAYFGLDEMQIHNFKNAICSILCEQTDANDDIIVATFKMLTSAATNQASFLSAVIAPEENANSQAYVTDKNQACQYILRSKDANVLNTISLHVKESAERTENNPKVLYNLLNFLKALWQGAGHYKNILKQLIASEFWRQMSNSS</sequence>
<dbReference type="Proteomes" id="UP001152484">
    <property type="component" value="Unassembled WGS sequence"/>
</dbReference>
<dbReference type="PANTHER" id="PTHR31431">
    <property type="entry name" value="NUCLEOPORIN NUP188 HOMOLOG"/>
    <property type="match status" value="1"/>
</dbReference>
<dbReference type="GO" id="GO:0017056">
    <property type="term" value="F:structural constituent of nuclear pore"/>
    <property type="evidence" value="ECO:0007669"/>
    <property type="project" value="InterPro"/>
</dbReference>
<dbReference type="AlphaFoldDB" id="A0A9P0ZUS0"/>
<protein>
    <submittedName>
        <fullName evidence="1">Uncharacterized protein</fullName>
    </submittedName>
</protein>
<evidence type="ECO:0000313" key="1">
    <source>
        <dbReference type="EMBL" id="CAH9113172.1"/>
    </source>
</evidence>
<dbReference type="PANTHER" id="PTHR31431:SF1">
    <property type="entry name" value="NUCLEOPORIN NUP188"/>
    <property type="match status" value="1"/>
</dbReference>
<comment type="caution">
    <text evidence="1">The sequence shown here is derived from an EMBL/GenBank/DDBJ whole genome shotgun (WGS) entry which is preliminary data.</text>
</comment>
<dbReference type="GO" id="GO:0044611">
    <property type="term" value="C:nuclear pore inner ring"/>
    <property type="evidence" value="ECO:0007669"/>
    <property type="project" value="TreeGrafter"/>
</dbReference>
<gene>
    <name evidence="1" type="ORF">CEURO_LOCUS19923</name>
</gene>
<proteinExistence type="predicted"/>
<dbReference type="EMBL" id="CAMAPE010000060">
    <property type="protein sequence ID" value="CAH9113172.1"/>
    <property type="molecule type" value="Genomic_DNA"/>
</dbReference>
<dbReference type="GO" id="GO:0006405">
    <property type="term" value="P:RNA export from nucleus"/>
    <property type="evidence" value="ECO:0007669"/>
    <property type="project" value="TreeGrafter"/>
</dbReference>